<dbReference type="AlphaFoldDB" id="A0AAW8NE71"/>
<proteinExistence type="predicted"/>
<dbReference type="RefSeq" id="WP_174175034.1">
    <property type="nucleotide sequence ID" value="NZ_JABTYH010000002.1"/>
</dbReference>
<name>A0AAW8NE71_PSEOX</name>
<reference evidence="1" key="1">
    <citation type="submission" date="2023-07" db="EMBL/GenBank/DDBJ databases">
        <title>Sorghum-associated microbial communities from plants grown in Nebraska, USA.</title>
        <authorList>
            <person name="Schachtman D."/>
        </authorList>
    </citation>
    <scope>NUCLEOTIDE SEQUENCE</scope>
    <source>
        <strain evidence="1">BE261</strain>
    </source>
</reference>
<dbReference type="Gene3D" id="2.30.110.10">
    <property type="entry name" value="Electron Transport, Fmn-binding Protein, Chain A"/>
    <property type="match status" value="1"/>
</dbReference>
<gene>
    <name evidence="1" type="ORF">J2X12_003400</name>
</gene>
<dbReference type="EMBL" id="JAVDWN010000014">
    <property type="protein sequence ID" value="MDR7165351.1"/>
    <property type="molecule type" value="Genomic_DNA"/>
</dbReference>
<accession>A0AAW8NE71</accession>
<dbReference type="GeneID" id="97423878"/>
<organism evidence="1 2">
    <name type="scientific">Pseudarthrobacter oxydans</name>
    <name type="common">Arthrobacter oxydans</name>
    <dbReference type="NCBI Taxonomy" id="1671"/>
    <lineage>
        <taxon>Bacteria</taxon>
        <taxon>Bacillati</taxon>
        <taxon>Actinomycetota</taxon>
        <taxon>Actinomycetes</taxon>
        <taxon>Micrococcales</taxon>
        <taxon>Micrococcaceae</taxon>
        <taxon>Pseudarthrobacter</taxon>
    </lineage>
</organism>
<evidence type="ECO:0000313" key="1">
    <source>
        <dbReference type="EMBL" id="MDR7165351.1"/>
    </source>
</evidence>
<sequence length="154" mass="17252">MENSPSGPKTEILPEEECWKYLRSSYIGRLAVINGTTPEIFPVNFVPAEGALYFRTAPGTKLYSLLAGTLVALETDGLNAYSTEVWSVVVKGIPEPVADGNVPLELADPDREPWESGLKEHLIRINPTEVTGRRFHVQARTRWWPPQDFSADWI</sequence>
<dbReference type="InterPro" id="IPR012349">
    <property type="entry name" value="Split_barrel_FMN-bd"/>
</dbReference>
<dbReference type="Pfam" id="PF12900">
    <property type="entry name" value="Pyridox_ox_2"/>
    <property type="match status" value="1"/>
</dbReference>
<dbReference type="Proteomes" id="UP001262032">
    <property type="component" value="Unassembled WGS sequence"/>
</dbReference>
<dbReference type="InterPro" id="IPR024747">
    <property type="entry name" value="Pyridox_Oxase-rel"/>
</dbReference>
<comment type="caution">
    <text evidence="1">The sequence shown here is derived from an EMBL/GenBank/DDBJ whole genome shotgun (WGS) entry which is preliminary data.</text>
</comment>
<evidence type="ECO:0000313" key="2">
    <source>
        <dbReference type="Proteomes" id="UP001262032"/>
    </source>
</evidence>
<dbReference type="SUPFAM" id="SSF50475">
    <property type="entry name" value="FMN-binding split barrel"/>
    <property type="match status" value="1"/>
</dbReference>
<protein>
    <submittedName>
        <fullName evidence="1">Nitroimidazol reductase NimA-like FMN-containing flavoprotein (Pyridoxamine 5'-phosphate oxidase superfamily)</fullName>
    </submittedName>
</protein>